<gene>
    <name evidence="2" type="ORF">SAMN05421811_109177</name>
</gene>
<keyword evidence="1" id="KW-0472">Membrane</keyword>
<dbReference type="EMBL" id="FOHX01000009">
    <property type="protein sequence ID" value="SEU28378.1"/>
    <property type="molecule type" value="Genomic_DNA"/>
</dbReference>
<evidence type="ECO:0000313" key="3">
    <source>
        <dbReference type="Proteomes" id="UP000199361"/>
    </source>
</evidence>
<feature type="transmembrane region" description="Helical" evidence="1">
    <location>
        <begin position="184"/>
        <end position="203"/>
    </location>
</feature>
<name>A0A1I0KTB7_9ACTN</name>
<feature type="transmembrane region" description="Helical" evidence="1">
    <location>
        <begin position="133"/>
        <end position="155"/>
    </location>
</feature>
<feature type="transmembrane region" description="Helical" evidence="1">
    <location>
        <begin position="56"/>
        <end position="75"/>
    </location>
</feature>
<sequence>MLTNASAFRRTAAGVSLLLAPLCLLLGMITDPSEPGVTDPLVYANNPAAVGVSATLLHYCWVLFVPGVIGLVHLVRRRGVVLANLAGAVTVIGLINFSSLMISDFFDIVLFQALPVEQAEKIMQDAAQPAMIAAWQLPGMIGSFLGLVLVAVAYAWDGRAGWWFPVAVLAGIVIWLVGASQWNLVLGLGGPVILLVAFGYAGMRMIRMTDAEWAGEQPAAVTPSAARA</sequence>
<protein>
    <recommendedName>
        <fullName evidence="4">DUF4386 family protein</fullName>
    </recommendedName>
</protein>
<keyword evidence="1" id="KW-0812">Transmembrane</keyword>
<evidence type="ECO:0008006" key="4">
    <source>
        <dbReference type="Google" id="ProtNLM"/>
    </source>
</evidence>
<accession>A0A1I0KTB7</accession>
<dbReference type="RefSeq" id="WP_091086741.1">
    <property type="nucleotide sequence ID" value="NZ_FOHX01000009.1"/>
</dbReference>
<feature type="transmembrane region" description="Helical" evidence="1">
    <location>
        <begin position="162"/>
        <end position="178"/>
    </location>
</feature>
<reference evidence="2 3" key="1">
    <citation type="submission" date="2016-10" db="EMBL/GenBank/DDBJ databases">
        <authorList>
            <person name="de Groot N.N."/>
        </authorList>
    </citation>
    <scope>NUCLEOTIDE SEQUENCE [LARGE SCALE GENOMIC DNA]</scope>
    <source>
        <strain evidence="2 3">CGMCC 4.5598</strain>
    </source>
</reference>
<keyword evidence="3" id="KW-1185">Reference proteome</keyword>
<proteinExistence type="predicted"/>
<organism evidence="2 3">
    <name type="scientific">Nonomuraea wenchangensis</name>
    <dbReference type="NCBI Taxonomy" id="568860"/>
    <lineage>
        <taxon>Bacteria</taxon>
        <taxon>Bacillati</taxon>
        <taxon>Actinomycetota</taxon>
        <taxon>Actinomycetes</taxon>
        <taxon>Streptosporangiales</taxon>
        <taxon>Streptosporangiaceae</taxon>
        <taxon>Nonomuraea</taxon>
    </lineage>
</organism>
<evidence type="ECO:0000313" key="2">
    <source>
        <dbReference type="EMBL" id="SEU28378.1"/>
    </source>
</evidence>
<keyword evidence="1" id="KW-1133">Transmembrane helix</keyword>
<dbReference type="AlphaFoldDB" id="A0A1I0KTB7"/>
<evidence type="ECO:0000256" key="1">
    <source>
        <dbReference type="SAM" id="Phobius"/>
    </source>
</evidence>
<dbReference type="STRING" id="568860.SAMN05421811_109177"/>
<feature type="transmembrane region" description="Helical" evidence="1">
    <location>
        <begin position="82"/>
        <end position="102"/>
    </location>
</feature>
<dbReference type="Proteomes" id="UP000199361">
    <property type="component" value="Unassembled WGS sequence"/>
</dbReference>
<dbReference type="OrthoDB" id="3523733at2"/>